<keyword evidence="8" id="KW-1185">Reference proteome</keyword>
<keyword evidence="4 6" id="KW-1133">Transmembrane helix</keyword>
<comment type="caution">
    <text evidence="7">The sequence shown here is derived from an EMBL/GenBank/DDBJ whole genome shotgun (WGS) entry which is preliminary data.</text>
</comment>
<evidence type="ECO:0000256" key="4">
    <source>
        <dbReference type="ARBA" id="ARBA00022989"/>
    </source>
</evidence>
<dbReference type="PANTHER" id="PTHR21716">
    <property type="entry name" value="TRANSMEMBRANE PROTEIN"/>
    <property type="match status" value="1"/>
</dbReference>
<reference evidence="8" key="1">
    <citation type="journal article" date="2019" name="Int. J. Syst. Evol. Microbiol.">
        <title>The Global Catalogue of Microorganisms (GCM) 10K type strain sequencing project: providing services to taxonomists for standard genome sequencing and annotation.</title>
        <authorList>
            <consortium name="The Broad Institute Genomics Platform"/>
            <consortium name="The Broad Institute Genome Sequencing Center for Infectious Disease"/>
            <person name="Wu L."/>
            <person name="Ma J."/>
        </authorList>
    </citation>
    <scope>NUCLEOTIDE SEQUENCE [LARGE SCALE GENOMIC DNA]</scope>
    <source>
        <strain evidence="8">CGMCC 1.12923</strain>
    </source>
</reference>
<dbReference type="EMBL" id="BMGJ01000003">
    <property type="protein sequence ID" value="GGD57243.1"/>
    <property type="molecule type" value="Genomic_DNA"/>
</dbReference>
<evidence type="ECO:0000313" key="7">
    <source>
        <dbReference type="EMBL" id="GGD57243.1"/>
    </source>
</evidence>
<proteinExistence type="inferred from homology"/>
<keyword evidence="3 6" id="KW-0812">Transmembrane</keyword>
<evidence type="ECO:0000256" key="6">
    <source>
        <dbReference type="SAM" id="Phobius"/>
    </source>
</evidence>
<comment type="similarity">
    <text evidence="2">Belongs to the autoinducer-2 exporter (AI-2E) (TC 2.A.86) family.</text>
</comment>
<evidence type="ECO:0000313" key="8">
    <source>
        <dbReference type="Proteomes" id="UP000614272"/>
    </source>
</evidence>
<organism evidence="7 8">
    <name type="scientific">Lacimicrobium alkaliphilum</name>
    <dbReference type="NCBI Taxonomy" id="1526571"/>
    <lineage>
        <taxon>Bacteria</taxon>
        <taxon>Pseudomonadati</taxon>
        <taxon>Pseudomonadota</taxon>
        <taxon>Gammaproteobacteria</taxon>
        <taxon>Alteromonadales</taxon>
        <taxon>Alteromonadaceae</taxon>
        <taxon>Lacimicrobium</taxon>
    </lineage>
</organism>
<sequence>MLVVIVATLYLARGFLLPVTVSLMLALTLSPPVSRLMKIGIPKVLSSLIMLLLSCSLLLGAVWLMLPAIGGWLTTAPEKIESLMHLDQEMVGTLQQVKDSVEKTSEKVSEAVEDVISSEQQAPVMVEQRTWPDTLLTNIQQGAGSTLLILVLTLFLLTNGGDLVMNMVKLAKERQQRRRIIRLFSRLRTETGYYLGAVMLINLTLGAISSVLLWLIDFPMPWIWIVLIAVLRLIPYVGMSIVSALLLLISVTQGDQQLWQILMAPVGFLVLSTLFGFIVDPVVHGIRLRINPIVVFVAVIFWGWLWGPIGAILGVPLLTVIFVVADTLGWKQISQIMTTRLGTVSASENSDGRQ</sequence>
<accession>A0ABQ1R5X1</accession>
<feature type="transmembrane region" description="Helical" evidence="6">
    <location>
        <begin position="147"/>
        <end position="171"/>
    </location>
</feature>
<comment type="subcellular location">
    <subcellularLocation>
        <location evidence="1">Membrane</location>
        <topology evidence="1">Multi-pass membrane protein</topology>
    </subcellularLocation>
</comment>
<feature type="transmembrane region" description="Helical" evidence="6">
    <location>
        <begin position="299"/>
        <end position="325"/>
    </location>
</feature>
<evidence type="ECO:0000256" key="1">
    <source>
        <dbReference type="ARBA" id="ARBA00004141"/>
    </source>
</evidence>
<evidence type="ECO:0000256" key="5">
    <source>
        <dbReference type="ARBA" id="ARBA00023136"/>
    </source>
</evidence>
<dbReference type="PANTHER" id="PTHR21716:SF16">
    <property type="entry name" value="BLL1467 PROTEIN"/>
    <property type="match status" value="1"/>
</dbReference>
<gene>
    <name evidence="7" type="ORF">GCM10011357_10900</name>
</gene>
<feature type="transmembrane region" description="Helical" evidence="6">
    <location>
        <begin position="192"/>
        <end position="216"/>
    </location>
</feature>
<feature type="transmembrane region" description="Helical" evidence="6">
    <location>
        <begin position="48"/>
        <end position="73"/>
    </location>
</feature>
<dbReference type="InterPro" id="IPR002549">
    <property type="entry name" value="AI-2E-like"/>
</dbReference>
<feature type="transmembrane region" description="Helical" evidence="6">
    <location>
        <begin position="222"/>
        <end position="249"/>
    </location>
</feature>
<evidence type="ECO:0000256" key="2">
    <source>
        <dbReference type="ARBA" id="ARBA00009773"/>
    </source>
</evidence>
<dbReference type="Pfam" id="PF01594">
    <property type="entry name" value="AI-2E_transport"/>
    <property type="match status" value="1"/>
</dbReference>
<feature type="transmembrane region" description="Helical" evidence="6">
    <location>
        <begin position="261"/>
        <end position="279"/>
    </location>
</feature>
<evidence type="ECO:0000256" key="3">
    <source>
        <dbReference type="ARBA" id="ARBA00022692"/>
    </source>
</evidence>
<protein>
    <submittedName>
        <fullName evidence="7">AI-2E family transporter</fullName>
    </submittedName>
</protein>
<feature type="transmembrane region" description="Helical" evidence="6">
    <location>
        <begin position="6"/>
        <end position="27"/>
    </location>
</feature>
<name>A0ABQ1R5X1_9ALTE</name>
<dbReference type="Proteomes" id="UP000614272">
    <property type="component" value="Unassembled WGS sequence"/>
</dbReference>
<keyword evidence="5 6" id="KW-0472">Membrane</keyword>